<dbReference type="AlphaFoldDB" id="A0AB40BGV2"/>
<keyword evidence="2" id="KW-1185">Reference proteome</keyword>
<evidence type="ECO:0000259" key="1">
    <source>
        <dbReference type="Pfam" id="PF13960"/>
    </source>
</evidence>
<sequence>MGMIGQLGGQELNFQMFRNTSDAQDDGDDNCQDSDEDIEELAEGISVEQFGDGCAEENSGWTEKSFAKVLELLGRAFGEQSSWPKSSYEAKKIIKTLGLNYEKIHVCKQDCMLFWREYASAESCHICGTSRWVDSTKKRAVKVLRWLPEGHLFRYQKQLFDGTEEARLPPKRASGSDVLNQLDGLQFTFGKFKKKKVVKDIKVPDGYASNISRCVNLQERKIGGLKSHDCHVLVQDILPLALRACNPPKEVIQVVSELATIFKSLCSKVVDVNELEELQNQIVMTICQMEKIFLPSFFTIMVHLIIHLVEEMKLGGPINFRWMYPFERFFMRFKSYVKNRTHPEGSIAEGYIAEECLTFCSRYLQGVETKFNRPMRNPNPPTNDQVKYLFSSVGQHIGKIEEIVLDEISLVQAHRYVLRHCDDIENFRREFIELEKRKRRRHSRLSEVELEKLVNENFHLWFRSKVFGKRLSGYSVRVVALGVGP</sequence>
<protein>
    <submittedName>
        <fullName evidence="3">Uncharacterized protein LOC120262183</fullName>
    </submittedName>
</protein>
<evidence type="ECO:0000313" key="3">
    <source>
        <dbReference type="RefSeq" id="XP_039126193.1"/>
    </source>
</evidence>
<dbReference type="GeneID" id="120262183"/>
<reference evidence="3" key="1">
    <citation type="submission" date="2025-08" db="UniProtKB">
        <authorList>
            <consortium name="RefSeq"/>
        </authorList>
    </citation>
    <scope>IDENTIFICATION</scope>
</reference>
<proteinExistence type="predicted"/>
<organism evidence="2 3">
    <name type="scientific">Dioscorea cayennensis subsp. rotundata</name>
    <name type="common">White Guinea yam</name>
    <name type="synonym">Dioscorea rotundata</name>
    <dbReference type="NCBI Taxonomy" id="55577"/>
    <lineage>
        <taxon>Eukaryota</taxon>
        <taxon>Viridiplantae</taxon>
        <taxon>Streptophyta</taxon>
        <taxon>Embryophyta</taxon>
        <taxon>Tracheophyta</taxon>
        <taxon>Spermatophyta</taxon>
        <taxon>Magnoliopsida</taxon>
        <taxon>Liliopsida</taxon>
        <taxon>Dioscoreales</taxon>
        <taxon>Dioscoreaceae</taxon>
        <taxon>Dioscorea</taxon>
    </lineage>
</organism>
<dbReference type="PANTHER" id="PTHR48258:SF12">
    <property type="entry name" value="TRANSPOSON PROTEIN, CACTA, EN_SPM SUB-CLASS"/>
    <property type="match status" value="1"/>
</dbReference>
<dbReference type="Proteomes" id="UP001515500">
    <property type="component" value="Chromosome 5"/>
</dbReference>
<gene>
    <name evidence="3" type="primary">LOC120262183</name>
</gene>
<dbReference type="InterPro" id="IPR025452">
    <property type="entry name" value="DUF4218"/>
</dbReference>
<dbReference type="PANTHER" id="PTHR48258">
    <property type="entry name" value="DUF4218 DOMAIN-CONTAINING PROTEIN-RELATED"/>
    <property type="match status" value="1"/>
</dbReference>
<name>A0AB40BGV2_DIOCR</name>
<evidence type="ECO:0000313" key="2">
    <source>
        <dbReference type="Proteomes" id="UP001515500"/>
    </source>
</evidence>
<dbReference type="Pfam" id="PF13960">
    <property type="entry name" value="DUF4218"/>
    <property type="match status" value="1"/>
</dbReference>
<accession>A0AB40BGV2</accession>
<feature type="domain" description="DUF4218" evidence="1">
    <location>
        <begin position="265"/>
        <end position="377"/>
    </location>
</feature>
<dbReference type="RefSeq" id="XP_039126193.1">
    <property type="nucleotide sequence ID" value="XM_039270259.1"/>
</dbReference>